<dbReference type="Proteomes" id="UP000517759">
    <property type="component" value="Unassembled WGS sequence"/>
</dbReference>
<reference evidence="1 2" key="1">
    <citation type="submission" date="2020-08" db="EMBL/GenBank/DDBJ databases">
        <title>Genomic Encyclopedia of Type Strains, Phase IV (KMG-IV): sequencing the most valuable type-strain genomes for metagenomic binning, comparative biology and taxonomic classification.</title>
        <authorList>
            <person name="Goeker M."/>
        </authorList>
    </citation>
    <scope>NUCLEOTIDE SEQUENCE [LARGE SCALE GENOMIC DNA]</scope>
    <source>
        <strain evidence="1 2">DSM 24105</strain>
    </source>
</reference>
<organism evidence="1 2">
    <name type="scientific">Methylobacterium brachythecii</name>
    <dbReference type="NCBI Taxonomy" id="1176177"/>
    <lineage>
        <taxon>Bacteria</taxon>
        <taxon>Pseudomonadati</taxon>
        <taxon>Pseudomonadota</taxon>
        <taxon>Alphaproteobacteria</taxon>
        <taxon>Hyphomicrobiales</taxon>
        <taxon>Methylobacteriaceae</taxon>
        <taxon>Methylobacterium</taxon>
    </lineage>
</organism>
<comment type="caution">
    <text evidence="1">The sequence shown here is derived from an EMBL/GenBank/DDBJ whole genome shotgun (WGS) entry which is preliminary data.</text>
</comment>
<proteinExistence type="predicted"/>
<evidence type="ECO:0000313" key="2">
    <source>
        <dbReference type="Proteomes" id="UP000517759"/>
    </source>
</evidence>
<evidence type="ECO:0000313" key="1">
    <source>
        <dbReference type="EMBL" id="MBB3905085.1"/>
    </source>
</evidence>
<sequence>MAAALIFSAPAMVLAAIFSAAYVFGGSAQ</sequence>
<dbReference type="AlphaFoldDB" id="A0A7W6APX4"/>
<name>A0A7W6APX4_9HYPH</name>
<protein>
    <submittedName>
        <fullName evidence="1">Uncharacterized protein</fullName>
    </submittedName>
</protein>
<accession>A0A7W6APX4</accession>
<dbReference type="EMBL" id="JACIDN010000010">
    <property type="protein sequence ID" value="MBB3905085.1"/>
    <property type="molecule type" value="Genomic_DNA"/>
</dbReference>
<gene>
    <name evidence="1" type="ORF">GGR33_004613</name>
</gene>